<dbReference type="GO" id="GO:0016903">
    <property type="term" value="F:oxidoreductase activity, acting on the aldehyde or oxo group of donors"/>
    <property type="evidence" value="ECO:0007669"/>
    <property type="project" value="InterPro"/>
</dbReference>
<evidence type="ECO:0000259" key="2">
    <source>
        <dbReference type="Pfam" id="PF01558"/>
    </source>
</evidence>
<dbReference type="InterPro" id="IPR002869">
    <property type="entry name" value="Pyrv_flavodox_OxRed_cen"/>
</dbReference>
<dbReference type="Proteomes" id="UP000016587">
    <property type="component" value="Chromosome"/>
</dbReference>
<dbReference type="PANTHER" id="PTHR42730">
    <property type="entry name" value="2-OXOGLUTARATE SYNTHASE SUBUNIT KORC"/>
    <property type="match status" value="1"/>
</dbReference>
<dbReference type="RefSeq" id="WP_021759462.1">
    <property type="nucleotide sequence ID" value="NC_022444.1"/>
</dbReference>
<accession>T2G851</accession>
<dbReference type="InterPro" id="IPR052554">
    <property type="entry name" value="2-oxoglutarate_synth_KorC"/>
</dbReference>
<sequence length="187" mass="19337">MALYLDAVIAGFGGQGVMLIGNLLAYAGMEAGYNVTYIPVYGPEMRGGTANCTVVISDEPIGSPIIKRPLSCIIMNLPSLHKFQPTVQDGGVVVVNSSLVDPALGDAPRLKIVPVAANEIADALGNVRMANMVALGAWLRATDAIPLETVQNALPSVIAAHYAKLIPANANALAKGWETADAAMAAV</sequence>
<keyword evidence="4" id="KW-1185">Reference proteome</keyword>
<reference evidence="3 4" key="1">
    <citation type="journal article" date="2013" name="J. Bacteriol.">
        <title>Roles of HynAB and Ech, the only two hydrogenases found in the model sulfate reducer Desulfovibrio gigas.</title>
        <authorList>
            <person name="Morais-Silva F.O."/>
            <person name="Santos C.I."/>
            <person name="Rodrigues R."/>
            <person name="Pereira I.A."/>
            <person name="Rodrigues-Pousada C."/>
        </authorList>
    </citation>
    <scope>NUCLEOTIDE SEQUENCE [LARGE SCALE GENOMIC DNA]</scope>
    <source>
        <strain evidence="4">ATCC 19364 / DSM 1382 / NCIMB 9332 / VKM B-1759</strain>
    </source>
</reference>
<dbReference type="PATRIC" id="fig|1121448.10.peg.872"/>
<dbReference type="SUPFAM" id="SSF53323">
    <property type="entry name" value="Pyruvate-ferredoxin oxidoreductase, PFOR, domain III"/>
    <property type="match status" value="1"/>
</dbReference>
<evidence type="ECO:0000256" key="1">
    <source>
        <dbReference type="ARBA" id="ARBA00023002"/>
    </source>
</evidence>
<dbReference type="Gene3D" id="3.40.920.10">
    <property type="entry name" value="Pyruvate-ferredoxin oxidoreductase, PFOR, domain III"/>
    <property type="match status" value="1"/>
</dbReference>
<dbReference type="STRING" id="1121448.DGI_0872"/>
<dbReference type="KEGG" id="dgg:DGI_0872"/>
<evidence type="ECO:0000313" key="4">
    <source>
        <dbReference type="Proteomes" id="UP000016587"/>
    </source>
</evidence>
<dbReference type="OrthoDB" id="9789125at2"/>
<dbReference type="InterPro" id="IPR019752">
    <property type="entry name" value="Pyrv/ketoisovalerate_OxRed_cat"/>
</dbReference>
<name>T2G851_MEGG1</name>
<gene>
    <name evidence="3" type="primary">vorG</name>
    <name evidence="3" type="ORF">DGI_0872</name>
</gene>
<organism evidence="3 4">
    <name type="scientific">Megalodesulfovibrio gigas (strain ATCC 19364 / DSM 1382 / NCIMB 9332 / VKM B-1759)</name>
    <name type="common">Desulfovibrio gigas</name>
    <dbReference type="NCBI Taxonomy" id="1121448"/>
    <lineage>
        <taxon>Bacteria</taxon>
        <taxon>Pseudomonadati</taxon>
        <taxon>Thermodesulfobacteriota</taxon>
        <taxon>Desulfovibrionia</taxon>
        <taxon>Desulfovibrionales</taxon>
        <taxon>Desulfovibrionaceae</taxon>
        <taxon>Megalodesulfovibrio</taxon>
    </lineage>
</organism>
<protein>
    <submittedName>
        <fullName evidence="3">Putative ketoisovalerate oxidoreductase subunit VorA</fullName>
    </submittedName>
</protein>
<proteinExistence type="predicted"/>
<dbReference type="PANTHER" id="PTHR42730:SF1">
    <property type="entry name" value="2-OXOGLUTARATE SYNTHASE SUBUNIT KORC"/>
    <property type="match status" value="1"/>
</dbReference>
<feature type="domain" description="Pyruvate/ketoisovalerate oxidoreductase catalytic" evidence="2">
    <location>
        <begin position="13"/>
        <end position="177"/>
    </location>
</feature>
<keyword evidence="1" id="KW-0560">Oxidoreductase</keyword>
<dbReference type="Pfam" id="PF01558">
    <property type="entry name" value="POR"/>
    <property type="match status" value="1"/>
</dbReference>
<dbReference type="AlphaFoldDB" id="T2G851"/>
<dbReference type="eggNOG" id="COG1014">
    <property type="taxonomic scope" value="Bacteria"/>
</dbReference>
<evidence type="ECO:0000313" key="3">
    <source>
        <dbReference type="EMBL" id="AGW12765.1"/>
    </source>
</evidence>
<dbReference type="EMBL" id="CP006585">
    <property type="protein sequence ID" value="AGW12765.1"/>
    <property type="molecule type" value="Genomic_DNA"/>
</dbReference>
<reference evidence="4" key="2">
    <citation type="submission" date="2013-07" db="EMBL/GenBank/DDBJ databases">
        <authorList>
            <person name="Morais-Silva F.O."/>
            <person name="Rezende A.M."/>
            <person name="Pimentel C."/>
            <person name="Resende D.M."/>
            <person name="Santos C.I."/>
            <person name="Clemente C."/>
            <person name="de Oliveira L.M."/>
            <person name="da Silva S.M."/>
            <person name="Costa D.A."/>
            <person name="Varela-Raposo A."/>
            <person name="Horacio E.C.A."/>
            <person name="Matos M."/>
            <person name="Flores O."/>
            <person name="Ruiz J.C."/>
            <person name="Rodrigues-Pousada C."/>
        </authorList>
    </citation>
    <scope>NUCLEOTIDE SEQUENCE [LARGE SCALE GENOMIC DNA]</scope>
    <source>
        <strain evidence="4">ATCC 19364 / DSM 1382 / NCIMB 9332 / VKM B-1759</strain>
    </source>
</reference>
<dbReference type="HOGENOM" id="CLU_087284_0_1_7"/>